<keyword evidence="3" id="KW-1185">Reference proteome</keyword>
<dbReference type="Gene3D" id="3.40.50.720">
    <property type="entry name" value="NAD(P)-binding Rossmann-like Domain"/>
    <property type="match status" value="1"/>
</dbReference>
<evidence type="ECO:0000256" key="1">
    <source>
        <dbReference type="SAM" id="MobiDB-lite"/>
    </source>
</evidence>
<dbReference type="Proteomes" id="UP001595858">
    <property type="component" value="Unassembled WGS sequence"/>
</dbReference>
<evidence type="ECO:0008006" key="4">
    <source>
        <dbReference type="Google" id="ProtNLM"/>
    </source>
</evidence>
<feature type="region of interest" description="Disordered" evidence="1">
    <location>
        <begin position="1"/>
        <end position="25"/>
    </location>
</feature>
<name>A0ABV9SHR0_9ACTN</name>
<comment type="caution">
    <text evidence="2">The sequence shown here is derived from an EMBL/GenBank/DDBJ whole genome shotgun (WGS) entry which is preliminary data.</text>
</comment>
<dbReference type="RefSeq" id="WP_344144012.1">
    <property type="nucleotide sequence ID" value="NZ_BAAAQI010000009.1"/>
</dbReference>
<evidence type="ECO:0000313" key="2">
    <source>
        <dbReference type="EMBL" id="MFC4865456.1"/>
    </source>
</evidence>
<dbReference type="InterPro" id="IPR036291">
    <property type="entry name" value="NAD(P)-bd_dom_sf"/>
</dbReference>
<accession>A0ABV9SHR0</accession>
<dbReference type="SUPFAM" id="SSF51735">
    <property type="entry name" value="NAD(P)-binding Rossmann-fold domains"/>
    <property type="match status" value="1"/>
</dbReference>
<protein>
    <recommendedName>
        <fullName evidence="4">SDR family NAD(P)-dependent oxidoreductase</fullName>
    </recommendedName>
</protein>
<reference evidence="3" key="1">
    <citation type="journal article" date="2019" name="Int. J. Syst. Evol. Microbiol.">
        <title>The Global Catalogue of Microorganisms (GCM) 10K type strain sequencing project: providing services to taxonomists for standard genome sequencing and annotation.</title>
        <authorList>
            <consortium name="The Broad Institute Genomics Platform"/>
            <consortium name="The Broad Institute Genome Sequencing Center for Infectious Disease"/>
            <person name="Wu L."/>
            <person name="Ma J."/>
        </authorList>
    </citation>
    <scope>NUCLEOTIDE SEQUENCE [LARGE SCALE GENOMIC DNA]</scope>
    <source>
        <strain evidence="3">CGMCC 4.7304</strain>
    </source>
</reference>
<organism evidence="2 3">
    <name type="scientific">Streptomonospora arabica</name>
    <dbReference type="NCBI Taxonomy" id="412417"/>
    <lineage>
        <taxon>Bacteria</taxon>
        <taxon>Bacillati</taxon>
        <taxon>Actinomycetota</taxon>
        <taxon>Actinomycetes</taxon>
        <taxon>Streptosporangiales</taxon>
        <taxon>Nocardiopsidaceae</taxon>
        <taxon>Streptomonospora</taxon>
    </lineage>
</organism>
<dbReference type="EMBL" id="JBHSIY010000002">
    <property type="protein sequence ID" value="MFC4865456.1"/>
    <property type="molecule type" value="Genomic_DNA"/>
</dbReference>
<proteinExistence type="predicted"/>
<sequence length="140" mass="14342">MAGSGSRGAAVDRCAAEPGNPEPLGKAVSDLGGAGTAVGVAGKAHDAEHRDEVVRRTLAEFGCIDVLVNNTGTNPVFDAIVNADPAAMAKIRRAAEPGRCAVPDPKSILRVKRAFPLRRHPGSADVDNVVVGHAHPGRVA</sequence>
<evidence type="ECO:0000313" key="3">
    <source>
        <dbReference type="Proteomes" id="UP001595858"/>
    </source>
</evidence>
<gene>
    <name evidence="2" type="ORF">ACFPCZ_02315</name>
</gene>